<protein>
    <submittedName>
        <fullName evidence="2">Uncharacterized protein</fullName>
    </submittedName>
</protein>
<proteinExistence type="predicted"/>
<accession>A0A9P0TVI3</accession>
<reference evidence="2" key="1">
    <citation type="submission" date="2022-05" db="EMBL/GenBank/DDBJ databases">
        <authorList>
            <person name="Okamura Y."/>
        </authorList>
    </citation>
    <scope>NUCLEOTIDE SEQUENCE</scope>
</reference>
<name>A0A9P0TVI3_PIEBR</name>
<dbReference type="Proteomes" id="UP001152562">
    <property type="component" value="Unassembled WGS sequence"/>
</dbReference>
<comment type="caution">
    <text evidence="2">The sequence shown here is derived from an EMBL/GenBank/DDBJ whole genome shotgun (WGS) entry which is preliminary data.</text>
</comment>
<evidence type="ECO:0000256" key="1">
    <source>
        <dbReference type="SAM" id="MobiDB-lite"/>
    </source>
</evidence>
<dbReference type="EMBL" id="CALOZG010000040">
    <property type="protein sequence ID" value="CAH4034225.1"/>
    <property type="molecule type" value="Genomic_DNA"/>
</dbReference>
<gene>
    <name evidence="2" type="ORF">PIBRA_LOCUS10429</name>
</gene>
<sequence>MSFGKGPRVLDENGIAMTATEESRDVDPTGIVSDVKTAEETTESAVEGIVIVLSITSDIAYRVNSYQDFLLTWVHLLFRS</sequence>
<keyword evidence="3" id="KW-1185">Reference proteome</keyword>
<dbReference type="AlphaFoldDB" id="A0A9P0TVI3"/>
<evidence type="ECO:0000313" key="2">
    <source>
        <dbReference type="EMBL" id="CAH4034225.1"/>
    </source>
</evidence>
<feature type="region of interest" description="Disordered" evidence="1">
    <location>
        <begin position="1"/>
        <end position="30"/>
    </location>
</feature>
<evidence type="ECO:0000313" key="3">
    <source>
        <dbReference type="Proteomes" id="UP001152562"/>
    </source>
</evidence>
<organism evidence="2 3">
    <name type="scientific">Pieris brassicae</name>
    <name type="common">White butterfly</name>
    <name type="synonym">Large white butterfly</name>
    <dbReference type="NCBI Taxonomy" id="7116"/>
    <lineage>
        <taxon>Eukaryota</taxon>
        <taxon>Metazoa</taxon>
        <taxon>Ecdysozoa</taxon>
        <taxon>Arthropoda</taxon>
        <taxon>Hexapoda</taxon>
        <taxon>Insecta</taxon>
        <taxon>Pterygota</taxon>
        <taxon>Neoptera</taxon>
        <taxon>Endopterygota</taxon>
        <taxon>Lepidoptera</taxon>
        <taxon>Glossata</taxon>
        <taxon>Ditrysia</taxon>
        <taxon>Papilionoidea</taxon>
        <taxon>Pieridae</taxon>
        <taxon>Pierinae</taxon>
        <taxon>Pieris</taxon>
    </lineage>
</organism>